<name>M2T8U5_9SPHN</name>
<dbReference type="AlphaFoldDB" id="M2T8U5"/>
<dbReference type="EMBL" id="AMRV01000004">
    <property type="protein sequence ID" value="EMD82919.1"/>
    <property type="molecule type" value="Genomic_DNA"/>
</dbReference>
<gene>
    <name evidence="1" type="ORF">C725_1517</name>
</gene>
<keyword evidence="2" id="KW-1185">Reference proteome</keyword>
<proteinExistence type="predicted"/>
<comment type="caution">
    <text evidence="1">The sequence shown here is derived from an EMBL/GenBank/DDBJ whole genome shotgun (WGS) entry which is preliminary data.</text>
</comment>
<protein>
    <submittedName>
        <fullName evidence="1">Uncharacterized protein</fullName>
    </submittedName>
</protein>
<organism evidence="1 2">
    <name type="scientific">Pacificimonas flava</name>
    <dbReference type="NCBI Taxonomy" id="1234595"/>
    <lineage>
        <taxon>Bacteria</taxon>
        <taxon>Pseudomonadati</taxon>
        <taxon>Pseudomonadota</taxon>
        <taxon>Alphaproteobacteria</taxon>
        <taxon>Sphingomonadales</taxon>
        <taxon>Sphingosinicellaceae</taxon>
        <taxon>Pacificimonas</taxon>
    </lineage>
</organism>
<accession>M2T8U5</accession>
<reference evidence="1 2" key="1">
    <citation type="journal article" date="2013" name="Genome Announc.">
        <title>Draft Genome Sequence of Strain JLT2015T, Belonging to the Family Sphingomonadaceae of the Alphaproteobacteria.</title>
        <authorList>
            <person name="Tang K."/>
            <person name="Liu K."/>
            <person name="Li S."/>
            <person name="Jiao N."/>
        </authorList>
    </citation>
    <scope>NUCLEOTIDE SEQUENCE [LARGE SCALE GENOMIC DNA]</scope>
    <source>
        <strain evidence="1 2">JLT2015</strain>
    </source>
</reference>
<evidence type="ECO:0000313" key="2">
    <source>
        <dbReference type="Proteomes" id="UP000011717"/>
    </source>
</evidence>
<dbReference type="Proteomes" id="UP000011717">
    <property type="component" value="Unassembled WGS sequence"/>
</dbReference>
<sequence length="44" mass="4769">MGFIPHADTIALQNIHLSTLFSFGNRNGLAVPAALDADFLWSII</sequence>
<evidence type="ECO:0000313" key="1">
    <source>
        <dbReference type="EMBL" id="EMD82919.1"/>
    </source>
</evidence>